<dbReference type="RefSeq" id="WP_025491430.1">
    <property type="nucleotide sequence ID" value="NZ_QVLU01000005.1"/>
</dbReference>
<name>A0A3E3J005_9FIRM</name>
<dbReference type="EMBL" id="QVLU01000005">
    <property type="protein sequence ID" value="RGE72647.1"/>
    <property type="molecule type" value="Genomic_DNA"/>
</dbReference>
<sequence length="129" mass="14485">MQINPECVKDILSVFESVVTKSGTTYTISSWYELMDFDPLRKYSVDEISYHCQQIYLSDYLYNGKMLAQGGISFMDITPNAHAFLANMRIPTVSKTIQKFITLVGSASLQQIASIASEAALNYLPQLLK</sequence>
<gene>
    <name evidence="1" type="ORF">DWY69_07110</name>
</gene>
<organism evidence="1 2">
    <name type="scientific">Eisenbergiella massiliensis</name>
    <dbReference type="NCBI Taxonomy" id="1720294"/>
    <lineage>
        <taxon>Bacteria</taxon>
        <taxon>Bacillati</taxon>
        <taxon>Bacillota</taxon>
        <taxon>Clostridia</taxon>
        <taxon>Lachnospirales</taxon>
        <taxon>Lachnospiraceae</taxon>
        <taxon>Eisenbergiella</taxon>
    </lineage>
</organism>
<proteinExistence type="predicted"/>
<evidence type="ECO:0000313" key="2">
    <source>
        <dbReference type="Proteomes" id="UP000261166"/>
    </source>
</evidence>
<evidence type="ECO:0000313" key="1">
    <source>
        <dbReference type="EMBL" id="RGE72647.1"/>
    </source>
</evidence>
<dbReference type="OrthoDB" id="6960201at2"/>
<dbReference type="Proteomes" id="UP000261166">
    <property type="component" value="Unassembled WGS sequence"/>
</dbReference>
<dbReference type="AlphaFoldDB" id="A0A3E3J005"/>
<reference evidence="1 2" key="1">
    <citation type="submission" date="2018-08" db="EMBL/GenBank/DDBJ databases">
        <title>A genome reference for cultivated species of the human gut microbiota.</title>
        <authorList>
            <person name="Zou Y."/>
            <person name="Xue W."/>
            <person name="Luo G."/>
        </authorList>
    </citation>
    <scope>NUCLEOTIDE SEQUENCE [LARGE SCALE GENOMIC DNA]</scope>
    <source>
        <strain evidence="1 2">AF26-4BH</strain>
    </source>
</reference>
<protein>
    <submittedName>
        <fullName evidence="1">DUF2513 domain-containing protein</fullName>
    </submittedName>
</protein>
<accession>A0A3E3J005</accession>
<comment type="caution">
    <text evidence="1">The sequence shown here is derived from an EMBL/GenBank/DDBJ whole genome shotgun (WGS) entry which is preliminary data.</text>
</comment>